<evidence type="ECO:0000313" key="5">
    <source>
        <dbReference type="Proteomes" id="UP000242877"/>
    </source>
</evidence>
<dbReference type="SUPFAM" id="SSF56019">
    <property type="entry name" value="The spindle assembly checkpoint protein mad2"/>
    <property type="match status" value="1"/>
</dbReference>
<accession>A0A167YQF7</accession>
<protein>
    <submittedName>
        <fullName evidence="4">Mitotic spindle checkpoint protein</fullName>
    </submittedName>
</protein>
<dbReference type="Gene3D" id="3.30.900.10">
    <property type="entry name" value="HORMA domain"/>
    <property type="match status" value="1"/>
</dbReference>
<keyword evidence="5" id="KW-1185">Reference proteome</keyword>
<name>A0A167YQF7_9EURO</name>
<organism evidence="4 5">
    <name type="scientific">Ascosphaera apis ARSEF 7405</name>
    <dbReference type="NCBI Taxonomy" id="392613"/>
    <lineage>
        <taxon>Eukaryota</taxon>
        <taxon>Fungi</taxon>
        <taxon>Dikarya</taxon>
        <taxon>Ascomycota</taxon>
        <taxon>Pezizomycotina</taxon>
        <taxon>Eurotiomycetes</taxon>
        <taxon>Eurotiomycetidae</taxon>
        <taxon>Onygenales</taxon>
        <taxon>Ascosphaeraceae</taxon>
        <taxon>Ascosphaera</taxon>
    </lineage>
</organism>
<dbReference type="Pfam" id="PF02301">
    <property type="entry name" value="HORMA"/>
    <property type="match status" value="1"/>
</dbReference>
<evidence type="ECO:0000313" key="4">
    <source>
        <dbReference type="EMBL" id="KZZ91634.1"/>
    </source>
</evidence>
<comment type="caution">
    <text evidence="4">The sequence shown here is derived from an EMBL/GenBank/DDBJ whole genome shotgun (WGS) entry which is preliminary data.</text>
</comment>
<dbReference type="InterPro" id="IPR003511">
    <property type="entry name" value="HORMA_dom"/>
</dbReference>
<feature type="compositionally biased region" description="Polar residues" evidence="2">
    <location>
        <begin position="326"/>
        <end position="348"/>
    </location>
</feature>
<dbReference type="PANTHER" id="PTHR11842">
    <property type="entry name" value="MITOTIC SPINDLE ASSEMBLY CHECKPOINT PROTEIN MAD2"/>
    <property type="match status" value="1"/>
</dbReference>
<proteinExistence type="inferred from homology"/>
<dbReference type="PROSITE" id="PS50815">
    <property type="entry name" value="HORMA"/>
    <property type="match status" value="1"/>
</dbReference>
<comment type="similarity">
    <text evidence="1">Belongs to the MAD2 family.</text>
</comment>
<dbReference type="PANTHER" id="PTHR11842:SF10">
    <property type="entry name" value="MITOTIC SPINDLE ASSEMBLY CHECKPOINT PROTEIN MAD2B"/>
    <property type="match status" value="1"/>
</dbReference>
<feature type="region of interest" description="Disordered" evidence="2">
    <location>
        <begin position="261"/>
        <end position="383"/>
    </location>
</feature>
<dbReference type="OrthoDB" id="21254at2759"/>
<evidence type="ECO:0000259" key="3">
    <source>
        <dbReference type="PROSITE" id="PS50815"/>
    </source>
</evidence>
<feature type="compositionally biased region" description="Polar residues" evidence="2">
    <location>
        <begin position="263"/>
        <end position="281"/>
    </location>
</feature>
<evidence type="ECO:0000256" key="1">
    <source>
        <dbReference type="ARBA" id="ARBA00010348"/>
    </source>
</evidence>
<feature type="domain" description="HORMA" evidence="3">
    <location>
        <begin position="28"/>
        <end position="287"/>
    </location>
</feature>
<reference evidence="4 5" key="1">
    <citation type="journal article" date="2016" name="Genome Biol. Evol.">
        <title>Divergent and convergent evolution of fungal pathogenicity.</title>
        <authorList>
            <person name="Shang Y."/>
            <person name="Xiao G."/>
            <person name="Zheng P."/>
            <person name="Cen K."/>
            <person name="Zhan S."/>
            <person name="Wang C."/>
        </authorList>
    </citation>
    <scope>NUCLEOTIDE SEQUENCE [LARGE SCALE GENOMIC DNA]</scope>
    <source>
        <strain evidence="4 5">ARSEF 7405</strain>
    </source>
</reference>
<dbReference type="AlphaFoldDB" id="A0A167YQF7"/>
<dbReference type="Proteomes" id="UP000242877">
    <property type="component" value="Unassembled WGS sequence"/>
</dbReference>
<dbReference type="EMBL" id="AZGZ01000013">
    <property type="protein sequence ID" value="KZZ91634.1"/>
    <property type="molecule type" value="Genomic_DNA"/>
</dbReference>
<feature type="region of interest" description="Disordered" evidence="2">
    <location>
        <begin position="118"/>
        <end position="199"/>
    </location>
</feature>
<evidence type="ECO:0000256" key="2">
    <source>
        <dbReference type="SAM" id="MobiDB-lite"/>
    </source>
</evidence>
<dbReference type="GO" id="GO:0016035">
    <property type="term" value="C:zeta DNA polymerase complex"/>
    <property type="evidence" value="ECO:0007669"/>
    <property type="project" value="TreeGrafter"/>
</dbReference>
<gene>
    <name evidence="4" type="ORF">AAP_03340</name>
</gene>
<dbReference type="InterPro" id="IPR036570">
    <property type="entry name" value="HORMA_dom_sf"/>
</dbReference>
<sequence length="423" mass="45791">MSLPSGLDFTNGISIHDHVMMSAPTTYAELAAAVSSFLAVCIHQILYLRHIYPQMTFIGVRQFNHPVRQSRHPRVCAWITDACAAVEAQLLKGIVAKVSVHILAVRTNRALERYTFDMSQMPPVPPEDIHTPFESVRPAEEAARKSREEKKMSDSMSSKGSAHDKADDASVDLEEPSAAQPHPEPDSSRKGPTRKPPQTIDLEGQFRAVLARLASACARLTPLPAEEEYTATLQIILRPDAEPPVGLKAAEQLWIAVEPSTPALDSNGNPATSVNSISPNDDLSETPPTSPLPPLPEGEAATVPSSGVGRTERSASAGGGDEDGAVSQSQSPTITIADNGSGSGNEECSINDDKGAKDKDSLSADRDTASRDKDRNRRRISRVQTKTVPVRTVDAGEIKLEVWVEEAKNKFEELDRIYSEHPT</sequence>
<dbReference type="InterPro" id="IPR045091">
    <property type="entry name" value="Mad2-like"/>
</dbReference>
<dbReference type="VEuPathDB" id="FungiDB:AAP_03340"/>
<feature type="compositionally biased region" description="Basic and acidic residues" evidence="2">
    <location>
        <begin position="127"/>
        <end position="153"/>
    </location>
</feature>
<feature type="compositionally biased region" description="Basic and acidic residues" evidence="2">
    <location>
        <begin position="351"/>
        <end position="375"/>
    </location>
</feature>